<evidence type="ECO:0000313" key="10">
    <source>
        <dbReference type="EMBL" id="RDI99632.1"/>
    </source>
</evidence>
<keyword evidence="3" id="KW-0328">Glycosyltransferase</keyword>
<evidence type="ECO:0000256" key="5">
    <source>
        <dbReference type="ARBA" id="ARBA00022692"/>
    </source>
</evidence>
<keyword evidence="4 10" id="KW-0808">Transferase</keyword>
<feature type="transmembrane region" description="Helical" evidence="8">
    <location>
        <begin position="335"/>
        <end position="357"/>
    </location>
</feature>
<evidence type="ECO:0000313" key="11">
    <source>
        <dbReference type="Proteomes" id="UP000254711"/>
    </source>
</evidence>
<feature type="transmembrane region" description="Helical" evidence="8">
    <location>
        <begin position="250"/>
        <end position="267"/>
    </location>
</feature>
<keyword evidence="7 8" id="KW-0472">Membrane</keyword>
<proteinExistence type="predicted"/>
<evidence type="ECO:0000256" key="7">
    <source>
        <dbReference type="ARBA" id="ARBA00023136"/>
    </source>
</evidence>
<evidence type="ECO:0000256" key="2">
    <source>
        <dbReference type="ARBA" id="ARBA00022475"/>
    </source>
</evidence>
<dbReference type="EMBL" id="QQSY01000001">
    <property type="protein sequence ID" value="RDI99632.1"/>
    <property type="molecule type" value="Genomic_DNA"/>
</dbReference>
<dbReference type="RefSeq" id="WP_114823369.1">
    <property type="nucleotide sequence ID" value="NZ_QQSY01000001.1"/>
</dbReference>
<organism evidence="10 11">
    <name type="scientific">Dyella solisilvae</name>
    <dbReference type="NCBI Taxonomy" id="1920168"/>
    <lineage>
        <taxon>Bacteria</taxon>
        <taxon>Pseudomonadati</taxon>
        <taxon>Pseudomonadota</taxon>
        <taxon>Gammaproteobacteria</taxon>
        <taxon>Lysobacterales</taxon>
        <taxon>Rhodanobacteraceae</taxon>
        <taxon>Dyella</taxon>
    </lineage>
</organism>
<sequence>MRDDGSVAVGLARWRAAFLAGFAVLFVARLMLAATLSPFGDEAYYWQESRRLAWGYSDLPPLTAWLIRLGETVAGHGVLGMRWPFLLIGSSLPWLVRAFAREHFDERTGWQAGLLCLALPLAGSLGVMAVPDVPLTVAIMLAVLAFARATADDRLRDWLLLGLALGLCWLTHYRAAMPMLSGLLLMVVTPRGRRQWRRGRFWLAMGVAALGLVPLVVSNWQQQGAGIAFQVLERNPWSFHADALVQPLEQALACTPLLYLLLLWAAWQSWRRRDEPAAPWDLITVVSVSFIVGYFVLGLFADDVRFRAHWPLPGYLPLLAALPVLLREQWVWRKAWLSAAFALTIIGQLGGLMYLGLAASAGGATALADVKAFPARFVGWRESGELARQLLAARPAVVVADNFMLAAEIDFQLGGRVPVYTLDHAINVKHGRAPQLAIWRLDETALHLQHGGEPMVLAVDEKSIKERERAPWLRSLCGRIDDPQPLQRLDLYAGRIRVAFYAGRVPSGPPVDPAFDERCLIWQDAYAADSGHR</sequence>
<feature type="transmembrane region" description="Helical" evidence="8">
    <location>
        <begin position="158"/>
        <end position="189"/>
    </location>
</feature>
<feature type="transmembrane region" description="Helical" evidence="8">
    <location>
        <begin position="279"/>
        <end position="301"/>
    </location>
</feature>
<keyword evidence="6 8" id="KW-1133">Transmembrane helix</keyword>
<reference evidence="10 11" key="1">
    <citation type="submission" date="2018-07" db="EMBL/GenBank/DDBJ databases">
        <title>Dyella solisilvae sp. nov., isolated from the pine and broad-leaved mixed forest soil.</title>
        <authorList>
            <person name="Gao Z."/>
            <person name="Qiu L."/>
        </authorList>
    </citation>
    <scope>NUCLEOTIDE SEQUENCE [LARGE SCALE GENOMIC DNA]</scope>
    <source>
        <strain evidence="10 11">DHG54</strain>
    </source>
</reference>
<evidence type="ECO:0000256" key="6">
    <source>
        <dbReference type="ARBA" id="ARBA00022989"/>
    </source>
</evidence>
<dbReference type="Pfam" id="PF13231">
    <property type="entry name" value="PMT_2"/>
    <property type="match status" value="1"/>
</dbReference>
<dbReference type="InterPro" id="IPR038731">
    <property type="entry name" value="RgtA/B/C-like"/>
</dbReference>
<dbReference type="GO" id="GO:0009103">
    <property type="term" value="P:lipopolysaccharide biosynthetic process"/>
    <property type="evidence" value="ECO:0007669"/>
    <property type="project" value="UniProtKB-ARBA"/>
</dbReference>
<comment type="subcellular location">
    <subcellularLocation>
        <location evidence="1">Cell membrane</location>
        <topology evidence="1">Multi-pass membrane protein</topology>
    </subcellularLocation>
</comment>
<feature type="transmembrane region" description="Helical" evidence="8">
    <location>
        <begin position="12"/>
        <end position="32"/>
    </location>
</feature>
<evidence type="ECO:0000256" key="8">
    <source>
        <dbReference type="SAM" id="Phobius"/>
    </source>
</evidence>
<evidence type="ECO:0000256" key="3">
    <source>
        <dbReference type="ARBA" id="ARBA00022676"/>
    </source>
</evidence>
<feature type="transmembrane region" description="Helical" evidence="8">
    <location>
        <begin position="201"/>
        <end position="220"/>
    </location>
</feature>
<dbReference type="PANTHER" id="PTHR33908">
    <property type="entry name" value="MANNOSYLTRANSFERASE YKCB-RELATED"/>
    <property type="match status" value="1"/>
</dbReference>
<dbReference type="PANTHER" id="PTHR33908:SF11">
    <property type="entry name" value="MEMBRANE PROTEIN"/>
    <property type="match status" value="1"/>
</dbReference>
<keyword evidence="11" id="KW-1185">Reference proteome</keyword>
<evidence type="ECO:0000259" key="9">
    <source>
        <dbReference type="Pfam" id="PF13231"/>
    </source>
</evidence>
<dbReference type="AlphaFoldDB" id="A0A370KAG1"/>
<feature type="transmembrane region" description="Helical" evidence="8">
    <location>
        <begin position="307"/>
        <end position="326"/>
    </location>
</feature>
<feature type="transmembrane region" description="Helical" evidence="8">
    <location>
        <begin position="83"/>
        <end position="100"/>
    </location>
</feature>
<dbReference type="OrthoDB" id="7167895at2"/>
<dbReference type="GO" id="GO:0016763">
    <property type="term" value="F:pentosyltransferase activity"/>
    <property type="evidence" value="ECO:0007669"/>
    <property type="project" value="TreeGrafter"/>
</dbReference>
<dbReference type="InterPro" id="IPR050297">
    <property type="entry name" value="LipidA_mod_glycosyltrf_83"/>
</dbReference>
<evidence type="ECO:0000256" key="1">
    <source>
        <dbReference type="ARBA" id="ARBA00004651"/>
    </source>
</evidence>
<comment type="caution">
    <text evidence="10">The sequence shown here is derived from an EMBL/GenBank/DDBJ whole genome shotgun (WGS) entry which is preliminary data.</text>
</comment>
<dbReference type="Proteomes" id="UP000254711">
    <property type="component" value="Unassembled WGS sequence"/>
</dbReference>
<evidence type="ECO:0000256" key="4">
    <source>
        <dbReference type="ARBA" id="ARBA00022679"/>
    </source>
</evidence>
<gene>
    <name evidence="10" type="ORF">DVT68_01930</name>
</gene>
<name>A0A370KAG1_9GAMM</name>
<protein>
    <submittedName>
        <fullName evidence="10">Phospholipid carrier-dependent glycosyltransferase</fullName>
    </submittedName>
</protein>
<feature type="domain" description="Glycosyltransferase RgtA/B/C/D-like" evidence="9">
    <location>
        <begin position="59"/>
        <end position="215"/>
    </location>
</feature>
<keyword evidence="2" id="KW-1003">Cell membrane</keyword>
<dbReference type="GO" id="GO:0005886">
    <property type="term" value="C:plasma membrane"/>
    <property type="evidence" value="ECO:0007669"/>
    <property type="project" value="UniProtKB-SubCell"/>
</dbReference>
<feature type="transmembrane region" description="Helical" evidence="8">
    <location>
        <begin position="121"/>
        <end position="146"/>
    </location>
</feature>
<accession>A0A370KAG1</accession>
<keyword evidence="5 8" id="KW-0812">Transmembrane</keyword>